<reference evidence="1 2" key="1">
    <citation type="journal article" date="2024" name="Int. J. Mol. Sci.">
        <title>Exploration of Alicyclobacillus spp. Genome in Search of Antibiotic Resistance.</title>
        <authorList>
            <person name="Bucka-Kolendo J."/>
            <person name="Kiousi D.E."/>
            <person name="Dekowska A."/>
            <person name="Mikolajczuk-Szczyrba A."/>
            <person name="Karadedos D.M."/>
            <person name="Michael P."/>
            <person name="Galanis A."/>
            <person name="Sokolowska B."/>
        </authorList>
    </citation>
    <scope>NUCLEOTIDE SEQUENCE [LARGE SCALE GENOMIC DNA]</scope>
    <source>
        <strain evidence="1 2">KKP 3000</strain>
    </source>
</reference>
<name>A0ABV5AKG6_9BACL</name>
<accession>A0ABV5AKG6</accession>
<dbReference type="RefSeq" id="WP_275473193.1">
    <property type="nucleotide sequence ID" value="NZ_CP162940.1"/>
</dbReference>
<sequence>MQIRTLNDRELDQIKAAKKAANDKLTDWRRSLRRNRKSLTTHERANLENNLAAHKRVTGKPVVVVVDGNEIYLNYELLQRFLKSLDRQRFTFYSFCVEGLGFSRRLSVSYGQPLYGRGYGVVEFFELPPRQRDLLSELPRVELIERF</sequence>
<dbReference type="Proteomes" id="UP001579974">
    <property type="component" value="Unassembled WGS sequence"/>
</dbReference>
<organism evidence="1 2">
    <name type="scientific">Alicyclobacillus fastidiosus</name>
    <dbReference type="NCBI Taxonomy" id="392011"/>
    <lineage>
        <taxon>Bacteria</taxon>
        <taxon>Bacillati</taxon>
        <taxon>Bacillota</taxon>
        <taxon>Bacilli</taxon>
        <taxon>Bacillales</taxon>
        <taxon>Alicyclobacillaceae</taxon>
        <taxon>Alicyclobacillus</taxon>
    </lineage>
</organism>
<keyword evidence="2" id="KW-1185">Reference proteome</keyword>
<evidence type="ECO:0000313" key="1">
    <source>
        <dbReference type="EMBL" id="MFB5192772.1"/>
    </source>
</evidence>
<dbReference type="EMBL" id="JBDXSU010000028">
    <property type="protein sequence ID" value="MFB5192772.1"/>
    <property type="molecule type" value="Genomic_DNA"/>
</dbReference>
<gene>
    <name evidence="1" type="ORF">KKP3000_001986</name>
</gene>
<comment type="caution">
    <text evidence="1">The sequence shown here is derived from an EMBL/GenBank/DDBJ whole genome shotgun (WGS) entry which is preliminary data.</text>
</comment>
<proteinExistence type="predicted"/>
<protein>
    <submittedName>
        <fullName evidence="1">Uncharacterized protein</fullName>
    </submittedName>
</protein>
<evidence type="ECO:0000313" key="2">
    <source>
        <dbReference type="Proteomes" id="UP001579974"/>
    </source>
</evidence>